<accession>A0A183KD42</accession>
<keyword evidence="1" id="KW-0472">Membrane</keyword>
<protein>
    <submittedName>
        <fullName evidence="4">Ovule protein</fullName>
    </submittedName>
</protein>
<evidence type="ECO:0000313" key="4">
    <source>
        <dbReference type="WBParaSite" id="SCUD_0001293701-mRNA-1"/>
    </source>
</evidence>
<sequence length="79" mass="9608">MIVCRTYIIYILFEHRNVVYIIPFFLGYCFTLVIRSRMRIYFGSWLRLATDYKSARILRDHNLLKSSLLSWKYGILFSM</sequence>
<evidence type="ECO:0000313" key="2">
    <source>
        <dbReference type="EMBL" id="VDP50644.1"/>
    </source>
</evidence>
<dbReference type="Proteomes" id="UP000279833">
    <property type="component" value="Unassembled WGS sequence"/>
</dbReference>
<keyword evidence="3" id="KW-1185">Reference proteome</keyword>
<name>A0A183KD42_9TREM</name>
<gene>
    <name evidence="2" type="ORF">SCUD_LOCUS12935</name>
</gene>
<dbReference type="WBParaSite" id="SCUD_0001293701-mRNA-1">
    <property type="protein sequence ID" value="SCUD_0001293701-mRNA-1"/>
    <property type="gene ID" value="SCUD_0001293701"/>
</dbReference>
<keyword evidence="1" id="KW-1133">Transmembrane helix</keyword>
<reference evidence="2 3" key="2">
    <citation type="submission" date="2018-11" db="EMBL/GenBank/DDBJ databases">
        <authorList>
            <consortium name="Pathogen Informatics"/>
        </authorList>
    </citation>
    <scope>NUCLEOTIDE SEQUENCE [LARGE SCALE GENOMIC DNA]</scope>
    <source>
        <strain evidence="2">Dakar</strain>
        <strain evidence="3">Dakar, Senegal</strain>
    </source>
</reference>
<reference evidence="4" key="1">
    <citation type="submission" date="2016-06" db="UniProtKB">
        <authorList>
            <consortium name="WormBaseParasite"/>
        </authorList>
    </citation>
    <scope>IDENTIFICATION</scope>
</reference>
<evidence type="ECO:0000256" key="1">
    <source>
        <dbReference type="SAM" id="Phobius"/>
    </source>
</evidence>
<keyword evidence="1" id="KW-0812">Transmembrane</keyword>
<organism evidence="4">
    <name type="scientific">Schistosoma curassoni</name>
    <dbReference type="NCBI Taxonomy" id="6186"/>
    <lineage>
        <taxon>Eukaryota</taxon>
        <taxon>Metazoa</taxon>
        <taxon>Spiralia</taxon>
        <taxon>Lophotrochozoa</taxon>
        <taxon>Platyhelminthes</taxon>
        <taxon>Trematoda</taxon>
        <taxon>Digenea</taxon>
        <taxon>Strigeidida</taxon>
        <taxon>Schistosomatoidea</taxon>
        <taxon>Schistosomatidae</taxon>
        <taxon>Schistosoma</taxon>
    </lineage>
</organism>
<dbReference type="AlphaFoldDB" id="A0A183KD42"/>
<proteinExistence type="predicted"/>
<feature type="transmembrane region" description="Helical" evidence="1">
    <location>
        <begin position="17"/>
        <end position="34"/>
    </location>
</feature>
<evidence type="ECO:0000313" key="3">
    <source>
        <dbReference type="Proteomes" id="UP000279833"/>
    </source>
</evidence>
<dbReference type="EMBL" id="UZAK01035481">
    <property type="protein sequence ID" value="VDP50644.1"/>
    <property type="molecule type" value="Genomic_DNA"/>
</dbReference>